<keyword evidence="7" id="KW-0472">Membrane</keyword>
<evidence type="ECO:0000256" key="2">
    <source>
        <dbReference type="ARBA" id="ARBA00023015"/>
    </source>
</evidence>
<feature type="region of interest" description="Disordered" evidence="6">
    <location>
        <begin position="1450"/>
        <end position="1511"/>
    </location>
</feature>
<sequence>MAPTSTFVDSPLTLLGSKESPFQYIQGTGRHSRCLSLTHTNTEFPLVVTAAINLPSLTRADTCPLEIIHQAFFPRPLLPSDEELFSKYLVPKTRGDIMKGFPMEDVNLCDHEPWDLPGKSIINVAGQVAWYFFCPRDLRGKVHRRKTKAGNWKPTSNTKSIMAEGTENEIGVIRALRFYEREVRTGWMIYEFDLVSEPSLFEKGQYVLCKLEFNSEGVKSKKRKRSVRIAPVSRSEIEPSQNMDSDSENINPSEMAVNSPCDESGLSHHVGFHFGNQNSGEMMNSSARQPSEFSHHRTSEFRNQNSNNLTSDLVHDRSGSSHSTVFNRENQYWNQPAVDSAYNGSGSPYSMAFDSETHTLNELPAADSAYNVSRKLGMAFDLANQNPNGRLTADSASNFVSESRYMPLDLANQNPNVLLTDDNVASNVSESHCMGLNWENKNLCNSISIFTCENSSMASRGSEIQEPPFPFPPKDESGDSMVMPSSIINQSTYDKSDLSSLISSDFDYQNLTKEIDISAFDEGAWSNTTATPPDFGNQNPCKKPDMSAALEEDYSSYFDSFFSDSYLADVALPEVSPGLQAEMEGCFEQENIPSPALNLHSNTSKAQADTLRVTCTSSSSSHQPPFSTRADTCPLEIIHQPFFPLPLLVSVLGRGMDNDFLSVMANPIALQQLMEYGFKFEPSDEKLFSKYLVPKTRGDIMKGFPMEDVNLCEHEPWDLPGKSIINVAGQVAWYFFCPRDLRGKGHRRKTKAGNWKPTGNPKSIMAEGTENEIGVIRALRFYQREVITGWMIYEFDLISEPTLFEKGQYVLCKLECNSEGVKSKKRKRSDRIAPVSRSEDEPSQSMDSDSENINPIEMAVNSPCDESGLNHHVGLHFGNQNSGELMNSSARPFSEFSHHRTSEFRNQISNNLTSDLAHDGSGSSHSTVFNRENQYWNQPAFDSAYNGSESPYIMAFDSETQTPNELLAADSASNVVIESRYMTSDLANKNLCNSISILTCENSLMASRGSEIQEPPFPFPHEGESGNSMVMPCSFTNQSTYDKSEPSSLISFDFDYQNLSKEIDISAFGEGVRSNITATPPDFVNQNPCKKPDMSALEEVYSSYSESFFSDSYVADLALAELSPGLQAEIEGCFEHEPNMPLTDDNSASNVSESHYMALDWENKNLCNNISILTCENSLMASRGSEIQEPPFPFPPKGESGNSMVMPSSIINQSTYDKSELSSLISSDFDYQNLSKEIDISAFDEGVWSDITATPPDFVNQNPCKKPDMSAALEEVYSSKPWTTSRDGRVFRARKHPQPCTLMANPIALLLLMEYGFKFQPSVEECFSKYLVPKTRGDIMEGFPMEDVNLCEHEPRNLPEYFFCPRDHRGKVQSRKTKTGRWKQTCKAKSIMAEGTEKEIGVMRTLRFYEGEVTTDWMIYEFDLISERSLFQKGQYVLCKLECNSEGVKSKKRKRSHRIAPVSRSEVEPRQSMDSDSENINPSEMAVNSPCDESGLSHHVGLQFGNQNSGELMNSSARQFSESSHHRTSEFRNQISNNLMSDLAHDGSGSSHSTVFNRENQYWNQPPVDSAYNGSGSPYIMAFDSETQTPNELPAADSAYNVSRKLCMAFDLANQNPNGLLTADSASNFVSESRYMPLDLANQNPNVLLTDDNVASNVSESHYMALDWENKNLCNSISILTCENSWMASRGSEIQEPPFPFPPGGESGNSMVMPCSFINQSTYDKSEPRISFDFDHQNLSKENEISAFGEGVWSNTTATPPDFGNQNPCKKPDMSALEEIYSSYPESFFSGHYVADLALPGPWNRSRDRRVFRARTQPCTRPASCMHGGKPLLHGTLISYLLFNKKTIHTKQSMELLYMLVLTRIFSYIHIKIVLCDPDATVCFKYVEQNLCLINMFKFSFLIFVNFWISNLYRRPGERRRSSGDGLLSASWLDVLILITIYKNLHKLSFCTPGYIYDRIQRHGKNIYTSKITSLSIIINLFIFIESVLNFYFFIDIINSFQILGPAFSSLLGLCFLVNFVQRDFVLCKLKRNSDDELPCEEGGSSSNVASDFPNNVTEFQVVLLSISRTYISFNDYFHRKINWKLSSELMKDIIIELCPIACKRDCVLRKSSTDNKFSIIHLISHRNKLPLVVLYDVSRLLFCQSGIFMRLKNEGEIKTAYPRPLELQSNGIVLINSPLFPSVFNISKMATNTTAADTRSMSGCLQYMKSLSDPLCFYWPSSLMNMLCLKLLFI</sequence>
<feature type="domain" description="NAC" evidence="8">
    <location>
        <begin position="71"/>
        <end position="214"/>
    </location>
</feature>
<dbReference type="Gene3D" id="2.170.150.80">
    <property type="entry name" value="NAC domain"/>
    <property type="match status" value="3"/>
</dbReference>
<dbReference type="PANTHER" id="PTHR31989">
    <property type="entry name" value="NAC DOMAIN-CONTAINING PROTEIN 82-RELATED"/>
    <property type="match status" value="1"/>
</dbReference>
<evidence type="ECO:0000256" key="1">
    <source>
        <dbReference type="ARBA" id="ARBA00004123"/>
    </source>
</evidence>
<evidence type="ECO:0000256" key="5">
    <source>
        <dbReference type="ARBA" id="ARBA00023242"/>
    </source>
</evidence>
<dbReference type="GO" id="GO:0006355">
    <property type="term" value="P:regulation of DNA-templated transcription"/>
    <property type="evidence" value="ECO:0007669"/>
    <property type="project" value="InterPro"/>
</dbReference>
<feature type="compositionally biased region" description="Polar residues" evidence="6">
    <location>
        <begin position="275"/>
        <end position="292"/>
    </location>
</feature>
<feature type="region of interest" description="Disordered" evidence="6">
    <location>
        <begin position="220"/>
        <end position="323"/>
    </location>
</feature>
<reference evidence="9 10" key="1">
    <citation type="submission" date="2020-10" db="EMBL/GenBank/DDBJ databases">
        <title>Plant Genome Project.</title>
        <authorList>
            <person name="Zhang R.-G."/>
        </authorList>
    </citation>
    <scope>NUCLEOTIDE SEQUENCE [LARGE SCALE GENOMIC DNA]</scope>
    <source>
        <strain evidence="9">FAFU-HL-1</strain>
        <tissue evidence="9">Leaf</tissue>
    </source>
</reference>
<feature type="domain" description="NAC" evidence="8">
    <location>
        <begin position="1313"/>
        <end position="1444"/>
    </location>
</feature>
<keyword evidence="10" id="KW-1185">Reference proteome</keyword>
<dbReference type="EMBL" id="JADGMS010000014">
    <property type="protein sequence ID" value="KAF9668909.1"/>
    <property type="molecule type" value="Genomic_DNA"/>
</dbReference>
<dbReference type="SUPFAM" id="SSF101941">
    <property type="entry name" value="NAC domain"/>
    <property type="match status" value="3"/>
</dbReference>
<feature type="compositionally biased region" description="Polar residues" evidence="6">
    <location>
        <begin position="238"/>
        <end position="252"/>
    </location>
</feature>
<dbReference type="Pfam" id="PF02365">
    <property type="entry name" value="NAM"/>
    <property type="match status" value="3"/>
</dbReference>
<evidence type="ECO:0000313" key="10">
    <source>
        <dbReference type="Proteomes" id="UP000657918"/>
    </source>
</evidence>
<keyword evidence="2" id="KW-0805">Transcription regulation</keyword>
<gene>
    <name evidence="9" type="ORF">SADUNF_Sadunf14G0052500</name>
</gene>
<evidence type="ECO:0000313" key="9">
    <source>
        <dbReference type="EMBL" id="KAF9668909.1"/>
    </source>
</evidence>
<dbReference type="InterPro" id="IPR036093">
    <property type="entry name" value="NAC_dom_sf"/>
</dbReference>
<comment type="subcellular location">
    <subcellularLocation>
        <location evidence="1">Nucleus</location>
    </subcellularLocation>
</comment>
<keyword evidence="5" id="KW-0539">Nucleus</keyword>
<evidence type="ECO:0000256" key="7">
    <source>
        <dbReference type="SAM" id="Phobius"/>
    </source>
</evidence>
<evidence type="ECO:0000256" key="6">
    <source>
        <dbReference type="SAM" id="MobiDB-lite"/>
    </source>
</evidence>
<evidence type="ECO:0000259" key="8">
    <source>
        <dbReference type="PROSITE" id="PS51005"/>
    </source>
</evidence>
<accession>A0A835JIC8</accession>
<keyword evidence="3" id="KW-0238">DNA-binding</keyword>
<name>A0A835JIC8_9ROSI</name>
<evidence type="ECO:0000256" key="4">
    <source>
        <dbReference type="ARBA" id="ARBA00023163"/>
    </source>
</evidence>
<dbReference type="GO" id="GO:0003677">
    <property type="term" value="F:DNA binding"/>
    <property type="evidence" value="ECO:0007669"/>
    <property type="project" value="UniProtKB-KW"/>
</dbReference>
<organism evidence="9 10">
    <name type="scientific">Salix dunnii</name>
    <dbReference type="NCBI Taxonomy" id="1413687"/>
    <lineage>
        <taxon>Eukaryota</taxon>
        <taxon>Viridiplantae</taxon>
        <taxon>Streptophyta</taxon>
        <taxon>Embryophyta</taxon>
        <taxon>Tracheophyta</taxon>
        <taxon>Spermatophyta</taxon>
        <taxon>Magnoliopsida</taxon>
        <taxon>eudicotyledons</taxon>
        <taxon>Gunneridae</taxon>
        <taxon>Pentapetalae</taxon>
        <taxon>rosids</taxon>
        <taxon>fabids</taxon>
        <taxon>Malpighiales</taxon>
        <taxon>Salicaceae</taxon>
        <taxon>Saliceae</taxon>
        <taxon>Salix</taxon>
    </lineage>
</organism>
<feature type="transmembrane region" description="Helical" evidence="7">
    <location>
        <begin position="2001"/>
        <end position="2021"/>
    </location>
</feature>
<dbReference type="GO" id="GO:0005634">
    <property type="term" value="C:nucleus"/>
    <property type="evidence" value="ECO:0007669"/>
    <property type="project" value="UniProtKB-SubCell"/>
</dbReference>
<keyword evidence="4" id="KW-0804">Transcription</keyword>
<feature type="transmembrane region" description="Helical" evidence="7">
    <location>
        <begin position="1972"/>
        <end position="1995"/>
    </location>
</feature>
<evidence type="ECO:0000256" key="3">
    <source>
        <dbReference type="ARBA" id="ARBA00023125"/>
    </source>
</evidence>
<dbReference type="PROSITE" id="PS51005">
    <property type="entry name" value="NAC"/>
    <property type="match status" value="3"/>
</dbReference>
<feature type="region of interest" description="Disordered" evidence="6">
    <location>
        <begin position="823"/>
        <end position="851"/>
    </location>
</feature>
<protein>
    <recommendedName>
        <fullName evidence="8">NAC domain-containing protein</fullName>
    </recommendedName>
</protein>
<dbReference type="Proteomes" id="UP000657918">
    <property type="component" value="Unassembled WGS sequence"/>
</dbReference>
<feature type="compositionally biased region" description="Polar residues" evidence="6">
    <location>
        <begin position="301"/>
        <end position="311"/>
    </location>
</feature>
<keyword evidence="7" id="KW-0812">Transmembrane</keyword>
<feature type="domain" description="NAC" evidence="8">
    <location>
        <begin position="674"/>
        <end position="817"/>
    </location>
</feature>
<feature type="transmembrane region" description="Helical" evidence="7">
    <location>
        <begin position="1893"/>
        <end position="1913"/>
    </location>
</feature>
<keyword evidence="7" id="KW-1133">Transmembrane helix</keyword>
<dbReference type="InterPro" id="IPR003441">
    <property type="entry name" value="NAC-dom"/>
</dbReference>
<comment type="caution">
    <text evidence="9">The sequence shown here is derived from an EMBL/GenBank/DDBJ whole genome shotgun (WGS) entry which is preliminary data.</text>
</comment>
<dbReference type="OrthoDB" id="840281at2759"/>
<proteinExistence type="predicted"/>